<accession>A0ABT1ZQC0</accession>
<evidence type="ECO:0000313" key="7">
    <source>
        <dbReference type="EMBL" id="MCS0582075.1"/>
    </source>
</evidence>
<dbReference type="InterPro" id="IPR029439">
    <property type="entry name" value="Wzt_C"/>
</dbReference>
<feature type="domain" description="ABC transporter" evidence="6">
    <location>
        <begin position="10"/>
        <end position="251"/>
    </location>
</feature>
<gene>
    <name evidence="7" type="ORF">NX784_10775</name>
</gene>
<comment type="caution">
    <text evidence="7">The sequence shown here is derived from an EMBL/GenBank/DDBJ whole genome shotgun (WGS) entry which is preliminary data.</text>
</comment>
<name>A0ABT1ZQC0_9BURK</name>
<organism evidence="7 8">
    <name type="scientific">Massilia pinisoli</name>
    <dbReference type="NCBI Taxonomy" id="1772194"/>
    <lineage>
        <taxon>Bacteria</taxon>
        <taxon>Pseudomonadati</taxon>
        <taxon>Pseudomonadota</taxon>
        <taxon>Betaproteobacteria</taxon>
        <taxon>Burkholderiales</taxon>
        <taxon>Oxalobacteraceae</taxon>
        <taxon>Telluria group</taxon>
        <taxon>Massilia</taxon>
    </lineage>
</organism>
<evidence type="ECO:0000259" key="6">
    <source>
        <dbReference type="PROSITE" id="PS50893"/>
    </source>
</evidence>
<dbReference type="InterPro" id="IPR050683">
    <property type="entry name" value="Bact_Polysacc_Export_ATP-bd"/>
</dbReference>
<dbReference type="Gene3D" id="3.40.50.300">
    <property type="entry name" value="P-loop containing nucleotide triphosphate hydrolases"/>
    <property type="match status" value="1"/>
</dbReference>
<keyword evidence="3" id="KW-0472">Membrane</keyword>
<dbReference type="CDD" id="cd03220">
    <property type="entry name" value="ABC_KpsT_Wzt"/>
    <property type="match status" value="1"/>
</dbReference>
<keyword evidence="5 7" id="KW-0067">ATP-binding</keyword>
<proteinExistence type="inferred from homology"/>
<evidence type="ECO:0000256" key="4">
    <source>
        <dbReference type="ARBA" id="ARBA00022741"/>
    </source>
</evidence>
<dbReference type="InterPro" id="IPR027417">
    <property type="entry name" value="P-loop_NTPase"/>
</dbReference>
<dbReference type="InterPro" id="IPR017871">
    <property type="entry name" value="ABC_transporter-like_CS"/>
</dbReference>
<dbReference type="PROSITE" id="PS50893">
    <property type="entry name" value="ABC_TRANSPORTER_2"/>
    <property type="match status" value="1"/>
</dbReference>
<dbReference type="InterPro" id="IPR003593">
    <property type="entry name" value="AAA+_ATPase"/>
</dbReference>
<dbReference type="PANTHER" id="PTHR46743:SF2">
    <property type="entry name" value="TEICHOIC ACIDS EXPORT ATP-BINDING PROTEIN TAGH"/>
    <property type="match status" value="1"/>
</dbReference>
<dbReference type="PANTHER" id="PTHR46743">
    <property type="entry name" value="TEICHOIC ACIDS EXPORT ATP-BINDING PROTEIN TAGH"/>
    <property type="match status" value="1"/>
</dbReference>
<keyword evidence="2" id="KW-0813">Transport</keyword>
<dbReference type="InterPro" id="IPR015860">
    <property type="entry name" value="ABC_transpr_TagH-like"/>
</dbReference>
<reference evidence="7 8" key="1">
    <citation type="submission" date="2022-08" db="EMBL/GenBank/DDBJ databases">
        <title>Reclassification of Massilia species as members of the genera Telluria, Duganella, Pseudoduganella, Mokoshia gen. nov. and Zemynaea gen. nov. using orthogonal and non-orthogonal genome-based approaches.</title>
        <authorList>
            <person name="Bowman J.P."/>
        </authorList>
    </citation>
    <scope>NUCLEOTIDE SEQUENCE [LARGE SCALE GENOMIC DNA]</scope>
    <source>
        <strain evidence="7 8">JCM 31316</strain>
    </source>
</reference>
<dbReference type="Pfam" id="PF00005">
    <property type="entry name" value="ABC_tran"/>
    <property type="match status" value="1"/>
</dbReference>
<keyword evidence="3" id="KW-1003">Cell membrane</keyword>
<evidence type="ECO:0000256" key="1">
    <source>
        <dbReference type="ARBA" id="ARBA00005417"/>
    </source>
</evidence>
<comment type="similarity">
    <text evidence="1">Belongs to the ABC transporter superfamily.</text>
</comment>
<evidence type="ECO:0000256" key="5">
    <source>
        <dbReference type="ARBA" id="ARBA00022840"/>
    </source>
</evidence>
<evidence type="ECO:0000256" key="2">
    <source>
        <dbReference type="ARBA" id="ARBA00022448"/>
    </source>
</evidence>
<dbReference type="EMBL" id="JANUGW010000006">
    <property type="protein sequence ID" value="MCS0582075.1"/>
    <property type="molecule type" value="Genomic_DNA"/>
</dbReference>
<keyword evidence="8" id="KW-1185">Reference proteome</keyword>
<dbReference type="CDD" id="cd10147">
    <property type="entry name" value="Wzt_C-like"/>
    <property type="match status" value="1"/>
</dbReference>
<protein>
    <submittedName>
        <fullName evidence="7">ABC transporter ATP-binding protein</fullName>
    </submittedName>
</protein>
<evidence type="ECO:0000313" key="8">
    <source>
        <dbReference type="Proteomes" id="UP001204151"/>
    </source>
</evidence>
<sequence>MTDSHSAFALKLEHVSKIYRTYSTPQHRLFELLSGGRKQYARETRALDDVTFSLEQGGRLGIVGENGSGKSTLLKVLAGVLVPNAGTVQVNGRVSALLELGAGFNPELPGRENIRQFSMLHGMQREEIDEALPEIIQFSELRDAIDHPVKTYSSGMAVRLGFACAVYVKPDILIVDEALSVGDSYFQNKCMHKIKALLDGGTSFIYVTHAADSIRSLCNRGVWMEKGRTRLIGSSTDVGAAYQSEVFKRIVRAGRAETLQAATDAAPDPVPAQGAPVMGIDHARHQAFEERVAPVRTGSGEARIVDISLVGEDGVETDSLPLDAKCLVRVFYRTTADLPPECALTLGVTDSTGRQLLHFNSALSQTYLPESGGHMLRVVEFRFDNPLSPGEYGFIAGIGTFTPNVRNHGQYVTSLIIDYVAGGARFSVRFPDHPANLDLWGIVHPRFTASEYALD</sequence>
<keyword evidence="4" id="KW-0547">Nucleotide-binding</keyword>
<dbReference type="Pfam" id="PF14524">
    <property type="entry name" value="Wzt_C"/>
    <property type="match status" value="1"/>
</dbReference>
<evidence type="ECO:0000256" key="3">
    <source>
        <dbReference type="ARBA" id="ARBA00022475"/>
    </source>
</evidence>
<dbReference type="InterPro" id="IPR003439">
    <property type="entry name" value="ABC_transporter-like_ATP-bd"/>
</dbReference>
<dbReference type="Proteomes" id="UP001204151">
    <property type="component" value="Unassembled WGS sequence"/>
</dbReference>
<dbReference type="SMART" id="SM00382">
    <property type="entry name" value="AAA"/>
    <property type="match status" value="1"/>
</dbReference>
<dbReference type="SUPFAM" id="SSF52540">
    <property type="entry name" value="P-loop containing nucleoside triphosphate hydrolases"/>
    <property type="match status" value="1"/>
</dbReference>
<dbReference type="PROSITE" id="PS00211">
    <property type="entry name" value="ABC_TRANSPORTER_1"/>
    <property type="match status" value="1"/>
</dbReference>
<dbReference type="GO" id="GO:0005524">
    <property type="term" value="F:ATP binding"/>
    <property type="evidence" value="ECO:0007669"/>
    <property type="project" value="UniProtKB-KW"/>
</dbReference>
<dbReference type="Gene3D" id="2.70.50.60">
    <property type="entry name" value="abc- transporter (atp binding component) like domain"/>
    <property type="match status" value="1"/>
</dbReference>
<dbReference type="RefSeq" id="WP_258816646.1">
    <property type="nucleotide sequence ID" value="NZ_JANUGW010000006.1"/>
</dbReference>